<dbReference type="Proteomes" id="UP000176288">
    <property type="component" value="Chromosome"/>
</dbReference>
<protein>
    <recommendedName>
        <fullName evidence="3">DIP1984 family protein</fullName>
    </recommendedName>
</protein>
<sequence length="152" mass="17538">MKLAEALAKRADVQTRMVKLQPRTSNMMQVQEGEKPEEDPKELLAEYDRLLAEMTTLVMRINRTNVATKFDDEHTIADAIALRDAAKKEHNFYQQMADAASARQNRYSASEIKYVPTYSVTKLRKKADEAAKRYRELDTKIQGLNWNTDLLD</sequence>
<evidence type="ECO:0008006" key="3">
    <source>
        <dbReference type="Google" id="ProtNLM"/>
    </source>
</evidence>
<dbReference type="Gene3D" id="6.10.320.10">
    <property type="match status" value="1"/>
</dbReference>
<dbReference type="STRING" id="1912795.BK816_08085"/>
<accession>A0A1D9MLR6</accession>
<dbReference type="RefSeq" id="WP_071164710.1">
    <property type="nucleotide sequence ID" value="NZ_CP017812.1"/>
</dbReference>
<dbReference type="OrthoDB" id="3730241at2"/>
<gene>
    <name evidence="1" type="ORF">BK816_08085</name>
</gene>
<proteinExistence type="predicted"/>
<name>A0A1D9MLR6_9ACTO</name>
<evidence type="ECO:0000313" key="2">
    <source>
        <dbReference type="Proteomes" id="UP000176288"/>
    </source>
</evidence>
<dbReference type="AlphaFoldDB" id="A0A1D9MLR6"/>
<dbReference type="InterPro" id="IPR047741">
    <property type="entry name" value="DIP1984-like"/>
</dbReference>
<dbReference type="EMBL" id="CP017812">
    <property type="protein sequence ID" value="AOZ73247.1"/>
    <property type="molecule type" value="Genomic_DNA"/>
</dbReference>
<evidence type="ECO:0000313" key="1">
    <source>
        <dbReference type="EMBL" id="AOZ73247.1"/>
    </source>
</evidence>
<dbReference type="Pfam" id="PF20935">
    <property type="entry name" value="DUF6847"/>
    <property type="match status" value="1"/>
</dbReference>
<reference evidence="1 2" key="1">
    <citation type="submission" date="2016-10" db="EMBL/GenBank/DDBJ databases">
        <title>Actinomyces aegypiusis sp. nov., isolated from the Aegypius monachus in Qinghai Tibet Plateau China.</title>
        <authorList>
            <person name="Wang Y."/>
        </authorList>
    </citation>
    <scope>NUCLEOTIDE SEQUENCE [LARGE SCALE GENOMIC DNA]</scope>
    <source>
        <strain evidence="1 2">VUL4_3</strain>
    </source>
</reference>
<dbReference type="NCBIfam" id="NF038048">
    <property type="entry name" value="DIP1984_fam"/>
    <property type="match status" value="1"/>
</dbReference>
<dbReference type="CDD" id="cd12208">
    <property type="entry name" value="DIP1984-like"/>
    <property type="match status" value="1"/>
</dbReference>
<organism evidence="1 2">
    <name type="scientific">Boudabousia tangfeifanii</name>
    <dbReference type="NCBI Taxonomy" id="1912795"/>
    <lineage>
        <taxon>Bacteria</taxon>
        <taxon>Bacillati</taxon>
        <taxon>Actinomycetota</taxon>
        <taxon>Actinomycetes</taxon>
        <taxon>Actinomycetales</taxon>
        <taxon>Actinomycetaceae</taxon>
        <taxon>Boudabousia</taxon>
    </lineage>
</organism>
<dbReference type="KEGG" id="avu:BK816_08085"/>
<keyword evidence="2" id="KW-1185">Reference proteome</keyword>